<evidence type="ECO:0000256" key="2">
    <source>
        <dbReference type="SAM" id="MobiDB-lite"/>
    </source>
</evidence>
<dbReference type="InterPro" id="IPR052521">
    <property type="entry name" value="Cell_div_SPOR-domain"/>
</dbReference>
<keyword evidence="3" id="KW-0472">Membrane</keyword>
<dbReference type="InterPro" id="IPR007730">
    <property type="entry name" value="SPOR-like_dom"/>
</dbReference>
<name>A0A448F973_AGGAP</name>
<dbReference type="PANTHER" id="PTHR38687:SF2">
    <property type="entry name" value="CELL DIVISION PROTEIN FTSN"/>
    <property type="match status" value="1"/>
</dbReference>
<feature type="region of interest" description="Disordered" evidence="2">
    <location>
        <begin position="1"/>
        <end position="21"/>
    </location>
</feature>
<keyword evidence="3" id="KW-0812">Transmembrane</keyword>
<dbReference type="InterPro" id="IPR036680">
    <property type="entry name" value="SPOR-like_sf"/>
</dbReference>
<dbReference type="NCBIfam" id="TIGR02223">
    <property type="entry name" value="ftsN"/>
    <property type="match status" value="1"/>
</dbReference>
<sequence length="284" mass="31304">MAQRDYATRSGAKKKKKQKKSNKSLLFIIAAIVVAAFGLGLYLLKEKAPEPVVQPVETTEKTQPKSVLPNRPEEVWSYIKALETRTVPIDDNPKSLDKNMRLTEEQRKILLAMEEEQKQAELARSKAAETQATTTQQAVQQPTQPPQQVAQQVVQPQVKPQVVEAKKTTSPKEEKKAEQIVKSEPQKKPEPAPQPQPQPQTSQPTSQQTSNNGERRYGLQCGAFKNKAQADALQAKLSALGLNARVNASADWNRVVVGPAGDRNAAVKMQEKAKSVINCVVIGM</sequence>
<evidence type="ECO:0000256" key="3">
    <source>
        <dbReference type="SAM" id="Phobius"/>
    </source>
</evidence>
<dbReference type="Proteomes" id="UP000272690">
    <property type="component" value="Chromosome"/>
</dbReference>
<dbReference type="EMBL" id="LR134327">
    <property type="protein sequence ID" value="VEF42712.1"/>
    <property type="molecule type" value="Genomic_DNA"/>
</dbReference>
<protein>
    <recommendedName>
        <fullName evidence="1">Cell division protein FtsN</fullName>
    </recommendedName>
</protein>
<dbReference type="PROSITE" id="PS51724">
    <property type="entry name" value="SPOR"/>
    <property type="match status" value="1"/>
</dbReference>
<feature type="region of interest" description="Disordered" evidence="2">
    <location>
        <begin position="120"/>
        <end position="215"/>
    </location>
</feature>
<keyword evidence="5" id="KW-0132">Cell division</keyword>
<feature type="compositionally biased region" description="Basic and acidic residues" evidence="2">
    <location>
        <begin position="164"/>
        <end position="190"/>
    </location>
</feature>
<dbReference type="GO" id="GO:0042834">
    <property type="term" value="F:peptidoglycan binding"/>
    <property type="evidence" value="ECO:0007669"/>
    <property type="project" value="InterPro"/>
</dbReference>
<feature type="compositionally biased region" description="Low complexity" evidence="2">
    <location>
        <begin position="128"/>
        <end position="163"/>
    </location>
</feature>
<feature type="compositionally biased region" description="Low complexity" evidence="2">
    <location>
        <begin position="199"/>
        <end position="209"/>
    </location>
</feature>
<dbReference type="PANTHER" id="PTHR38687">
    <property type="entry name" value="CELL DIVISION PROTEIN DEDD-RELATED"/>
    <property type="match status" value="1"/>
</dbReference>
<evidence type="ECO:0000313" key="5">
    <source>
        <dbReference type="EMBL" id="VEF42712.1"/>
    </source>
</evidence>
<dbReference type="OrthoDB" id="8558195at2"/>
<organism evidence="5 6">
    <name type="scientific">Aggregatibacter aphrophilus ATCC 33389</name>
    <dbReference type="NCBI Taxonomy" id="985008"/>
    <lineage>
        <taxon>Bacteria</taxon>
        <taxon>Pseudomonadati</taxon>
        <taxon>Pseudomonadota</taxon>
        <taxon>Gammaproteobacteria</taxon>
        <taxon>Pasteurellales</taxon>
        <taxon>Pasteurellaceae</taxon>
        <taxon>Aggregatibacter</taxon>
    </lineage>
</organism>
<feature type="compositionally biased region" description="Basic residues" evidence="2">
    <location>
        <begin position="11"/>
        <end position="21"/>
    </location>
</feature>
<evidence type="ECO:0000259" key="4">
    <source>
        <dbReference type="PROSITE" id="PS51724"/>
    </source>
</evidence>
<dbReference type="Pfam" id="PF05036">
    <property type="entry name" value="SPOR"/>
    <property type="match status" value="1"/>
</dbReference>
<dbReference type="AlphaFoldDB" id="A0A448F973"/>
<proteinExistence type="predicted"/>
<dbReference type="Gene3D" id="3.30.70.1070">
    <property type="entry name" value="Sporulation related repeat"/>
    <property type="match status" value="1"/>
</dbReference>
<keyword evidence="3" id="KW-1133">Transmembrane helix</keyword>
<reference evidence="5 6" key="1">
    <citation type="submission" date="2018-12" db="EMBL/GenBank/DDBJ databases">
        <authorList>
            <consortium name="Pathogen Informatics"/>
        </authorList>
    </citation>
    <scope>NUCLEOTIDE SEQUENCE [LARGE SCALE GENOMIC DNA]</scope>
    <source>
        <strain evidence="5 6">NCTC5906</strain>
    </source>
</reference>
<feature type="domain" description="SPOR" evidence="4">
    <location>
        <begin position="211"/>
        <end position="284"/>
    </location>
</feature>
<dbReference type="GeneID" id="49635512"/>
<dbReference type="InterPro" id="IPR011930">
    <property type="entry name" value="FtsN"/>
</dbReference>
<accession>A0A448F973</accession>
<dbReference type="RefSeq" id="WP_050332900.1">
    <property type="nucleotide sequence ID" value="NZ_AEWB02000018.1"/>
</dbReference>
<evidence type="ECO:0000313" key="6">
    <source>
        <dbReference type="Proteomes" id="UP000272690"/>
    </source>
</evidence>
<dbReference type="GO" id="GO:0051301">
    <property type="term" value="P:cell division"/>
    <property type="evidence" value="ECO:0007669"/>
    <property type="project" value="UniProtKB-KW"/>
</dbReference>
<feature type="transmembrane region" description="Helical" evidence="3">
    <location>
        <begin position="24"/>
        <end position="44"/>
    </location>
</feature>
<keyword evidence="5" id="KW-0131">Cell cycle</keyword>
<dbReference type="SUPFAM" id="SSF110997">
    <property type="entry name" value="Sporulation related repeat"/>
    <property type="match status" value="1"/>
</dbReference>
<gene>
    <name evidence="5" type="primary">ftsN</name>
    <name evidence="5" type="ORF">NCTC5906_01099</name>
</gene>
<evidence type="ECO:0000256" key="1">
    <source>
        <dbReference type="NCBIfam" id="TIGR02223"/>
    </source>
</evidence>